<proteinExistence type="predicted"/>
<feature type="domain" description="AB hydrolase-1" evidence="2">
    <location>
        <begin position="25"/>
        <end position="253"/>
    </location>
</feature>
<reference evidence="3 4" key="1">
    <citation type="submission" date="2019-09" db="EMBL/GenBank/DDBJ databases">
        <title>YIM 132180 draft genome.</title>
        <authorList>
            <person name="Zhang K."/>
        </authorList>
    </citation>
    <scope>NUCLEOTIDE SEQUENCE [LARGE SCALE GENOMIC DNA]</scope>
    <source>
        <strain evidence="3 4">YIM 132180</strain>
    </source>
</reference>
<keyword evidence="1 3" id="KW-0378">Hydrolase</keyword>
<evidence type="ECO:0000259" key="2">
    <source>
        <dbReference type="Pfam" id="PF00561"/>
    </source>
</evidence>
<evidence type="ECO:0000313" key="3">
    <source>
        <dbReference type="EMBL" id="KAB0682948.1"/>
    </source>
</evidence>
<dbReference type="RefSeq" id="WP_150967921.1">
    <property type="nucleotide sequence ID" value="NZ_VZDO01000001.1"/>
</dbReference>
<dbReference type="GO" id="GO:0016020">
    <property type="term" value="C:membrane"/>
    <property type="evidence" value="ECO:0007669"/>
    <property type="project" value="TreeGrafter"/>
</dbReference>
<dbReference type="Pfam" id="PF00561">
    <property type="entry name" value="Abhydrolase_1"/>
    <property type="match status" value="1"/>
</dbReference>
<dbReference type="Proteomes" id="UP000432089">
    <property type="component" value="Unassembled WGS sequence"/>
</dbReference>
<dbReference type="GO" id="GO:0016787">
    <property type="term" value="F:hydrolase activity"/>
    <property type="evidence" value="ECO:0007669"/>
    <property type="project" value="UniProtKB-KW"/>
</dbReference>
<dbReference type="InterPro" id="IPR000073">
    <property type="entry name" value="AB_hydrolase_1"/>
</dbReference>
<dbReference type="EMBL" id="VZDO01000001">
    <property type="protein sequence ID" value="KAB0682948.1"/>
    <property type="molecule type" value="Genomic_DNA"/>
</dbReference>
<accession>A0A7V7PTH0</accession>
<dbReference type="PANTHER" id="PTHR43798:SF31">
    <property type="entry name" value="AB HYDROLASE SUPERFAMILY PROTEIN YCLE"/>
    <property type="match status" value="1"/>
</dbReference>
<dbReference type="InterPro" id="IPR029058">
    <property type="entry name" value="AB_hydrolase_fold"/>
</dbReference>
<sequence>MSGSRFLRDGARLRLHDTGGSGRSIVFQHGLGGNEAQVRQNFPDDSGWRRVTLDCRAQGLSEAGETRPFRLAMFADDVLAAADAAGLDRFAAGGISTGAAIALMLAHRCPERVSALILVRPSWAFEPAPANMAPFVEVAQLLRTHGPAEGRRLFEASPTAEMLRREGPDNLKSLLGLFERDDTAVTADLLEGIATDGPGVSRKAAAELRMPTLVVGNALDHVHPPAYATEIAVTIPQAIHVHAASKALDAAAHFAEVKAAIRAFLAGLDPDRSSP</sequence>
<keyword evidence="4" id="KW-1185">Reference proteome</keyword>
<dbReference type="SUPFAM" id="SSF53474">
    <property type="entry name" value="alpha/beta-Hydrolases"/>
    <property type="match status" value="1"/>
</dbReference>
<name>A0A7V7PTH0_9HYPH</name>
<gene>
    <name evidence="3" type="ORF">F6X38_02380</name>
</gene>
<dbReference type="InterPro" id="IPR050266">
    <property type="entry name" value="AB_hydrolase_sf"/>
</dbReference>
<dbReference type="PANTHER" id="PTHR43798">
    <property type="entry name" value="MONOACYLGLYCEROL LIPASE"/>
    <property type="match status" value="1"/>
</dbReference>
<organism evidence="3 4">
    <name type="scientific">Plantimonas leprariae</name>
    <dbReference type="NCBI Taxonomy" id="2615207"/>
    <lineage>
        <taxon>Bacteria</taxon>
        <taxon>Pseudomonadati</taxon>
        <taxon>Pseudomonadota</taxon>
        <taxon>Alphaproteobacteria</taxon>
        <taxon>Hyphomicrobiales</taxon>
        <taxon>Aurantimonadaceae</taxon>
        <taxon>Plantimonas</taxon>
    </lineage>
</organism>
<dbReference type="AlphaFoldDB" id="A0A7V7PTH0"/>
<comment type="caution">
    <text evidence="3">The sequence shown here is derived from an EMBL/GenBank/DDBJ whole genome shotgun (WGS) entry which is preliminary data.</text>
</comment>
<evidence type="ECO:0000313" key="4">
    <source>
        <dbReference type="Proteomes" id="UP000432089"/>
    </source>
</evidence>
<dbReference type="Gene3D" id="3.40.50.1820">
    <property type="entry name" value="alpha/beta hydrolase"/>
    <property type="match status" value="1"/>
</dbReference>
<protein>
    <submittedName>
        <fullName evidence="3">Alpha/beta hydrolase</fullName>
    </submittedName>
</protein>
<evidence type="ECO:0000256" key="1">
    <source>
        <dbReference type="ARBA" id="ARBA00022801"/>
    </source>
</evidence>